<feature type="compositionally biased region" description="Basic and acidic residues" evidence="1">
    <location>
        <begin position="103"/>
        <end position="112"/>
    </location>
</feature>
<feature type="compositionally biased region" description="Basic and acidic residues" evidence="1">
    <location>
        <begin position="47"/>
        <end position="59"/>
    </location>
</feature>
<reference evidence="3" key="1">
    <citation type="submission" date="2021-11" db="EMBL/GenBank/DDBJ databases">
        <authorList>
            <consortium name="Genoscope - CEA"/>
            <person name="William W."/>
        </authorList>
    </citation>
    <scope>NUCLEOTIDE SEQUENCE</scope>
</reference>
<gene>
    <name evidence="3" type="ORF">PECAL_1P04880</name>
</gene>
<dbReference type="EMBL" id="CAKKNE010000001">
    <property type="protein sequence ID" value="CAH0364136.1"/>
    <property type="molecule type" value="Genomic_DNA"/>
</dbReference>
<feature type="compositionally biased region" description="Polar residues" evidence="1">
    <location>
        <begin position="20"/>
        <end position="32"/>
    </location>
</feature>
<name>A0A8J2WWG4_9STRA</name>
<dbReference type="InterPro" id="IPR001005">
    <property type="entry name" value="SANT/Myb"/>
</dbReference>
<dbReference type="SMART" id="SM00717">
    <property type="entry name" value="SANT"/>
    <property type="match status" value="1"/>
</dbReference>
<feature type="region of interest" description="Disordered" evidence="1">
    <location>
        <begin position="103"/>
        <end position="122"/>
    </location>
</feature>
<dbReference type="Proteomes" id="UP000789595">
    <property type="component" value="Unassembled WGS sequence"/>
</dbReference>
<feature type="compositionally biased region" description="Pro residues" evidence="1">
    <location>
        <begin position="146"/>
        <end position="159"/>
    </location>
</feature>
<sequence>MAAFGGDDALGAMMAATLPRSTMSKDQMQSIANGARPKTARPKTARPKKETTPWTKEDVNKLKKACKDVPSTVEKQQRWRQISGIVGRGKRECYDKYKELKEAQKTKNELKKTMTRAAEGSTFEERLAALGLKEPAADGAAAPASAPAPAPAAPAPAPAASPSSAWGGGGGAEPAPTQTRRRPRTFFGAEDLVIDDGAEDEAAAPPPPADEPPPQSGRTRCVAANDLVLDECGDEL</sequence>
<evidence type="ECO:0000313" key="4">
    <source>
        <dbReference type="Proteomes" id="UP000789595"/>
    </source>
</evidence>
<protein>
    <recommendedName>
        <fullName evidence="2">Myb-like domain-containing protein</fullName>
    </recommendedName>
</protein>
<feature type="region of interest" description="Disordered" evidence="1">
    <location>
        <begin position="129"/>
        <end position="221"/>
    </location>
</feature>
<dbReference type="InterPro" id="IPR009057">
    <property type="entry name" value="Homeodomain-like_sf"/>
</dbReference>
<feature type="compositionally biased region" description="Acidic residues" evidence="1">
    <location>
        <begin position="192"/>
        <end position="202"/>
    </location>
</feature>
<feature type="compositionally biased region" description="Pro residues" evidence="1">
    <location>
        <begin position="204"/>
        <end position="215"/>
    </location>
</feature>
<organism evidence="3 4">
    <name type="scientific">Pelagomonas calceolata</name>
    <dbReference type="NCBI Taxonomy" id="35677"/>
    <lineage>
        <taxon>Eukaryota</taxon>
        <taxon>Sar</taxon>
        <taxon>Stramenopiles</taxon>
        <taxon>Ochrophyta</taxon>
        <taxon>Pelagophyceae</taxon>
        <taxon>Pelagomonadales</taxon>
        <taxon>Pelagomonadaceae</taxon>
        <taxon>Pelagomonas</taxon>
    </lineage>
</organism>
<feature type="region of interest" description="Disordered" evidence="1">
    <location>
        <begin position="20"/>
        <end position="59"/>
    </location>
</feature>
<dbReference type="PROSITE" id="PS50090">
    <property type="entry name" value="MYB_LIKE"/>
    <property type="match status" value="1"/>
</dbReference>
<dbReference type="Gene3D" id="1.10.10.60">
    <property type="entry name" value="Homeodomain-like"/>
    <property type="match status" value="1"/>
</dbReference>
<dbReference type="AlphaFoldDB" id="A0A8J2WWG4"/>
<keyword evidence="4" id="KW-1185">Reference proteome</keyword>
<dbReference type="SUPFAM" id="SSF46689">
    <property type="entry name" value="Homeodomain-like"/>
    <property type="match status" value="1"/>
</dbReference>
<evidence type="ECO:0000313" key="3">
    <source>
        <dbReference type="EMBL" id="CAH0364136.1"/>
    </source>
</evidence>
<proteinExistence type="predicted"/>
<comment type="caution">
    <text evidence="3">The sequence shown here is derived from an EMBL/GenBank/DDBJ whole genome shotgun (WGS) entry which is preliminary data.</text>
</comment>
<evidence type="ECO:0000256" key="1">
    <source>
        <dbReference type="SAM" id="MobiDB-lite"/>
    </source>
</evidence>
<evidence type="ECO:0000259" key="2">
    <source>
        <dbReference type="PROSITE" id="PS50090"/>
    </source>
</evidence>
<feature type="domain" description="Myb-like" evidence="2">
    <location>
        <begin position="46"/>
        <end position="101"/>
    </location>
</feature>
<accession>A0A8J2WWG4</accession>